<dbReference type="GO" id="GO:0046872">
    <property type="term" value="F:metal ion binding"/>
    <property type="evidence" value="ECO:0007669"/>
    <property type="project" value="UniProtKB-KW"/>
</dbReference>
<dbReference type="PROSITE" id="PS51007">
    <property type="entry name" value="CYTC"/>
    <property type="match status" value="1"/>
</dbReference>
<evidence type="ECO:0000256" key="1">
    <source>
        <dbReference type="ARBA" id="ARBA00022617"/>
    </source>
</evidence>
<dbReference type="Pfam" id="PF13442">
    <property type="entry name" value="Cytochrome_CBB3"/>
    <property type="match status" value="1"/>
</dbReference>
<keyword evidence="3 4" id="KW-0408">Iron</keyword>
<feature type="signal peptide" evidence="5">
    <location>
        <begin position="1"/>
        <end position="26"/>
    </location>
</feature>
<evidence type="ECO:0000313" key="7">
    <source>
        <dbReference type="EMBL" id="AGA78351.1"/>
    </source>
</evidence>
<keyword evidence="1 4" id="KW-0349">Heme</keyword>
<dbReference type="OrthoDB" id="9796771at2"/>
<reference evidence="8" key="1">
    <citation type="submission" date="2012-02" db="EMBL/GenBank/DDBJ databases">
        <title>The complete genome of Echinicola vietnamensis DSM 17526.</title>
        <authorList>
            <person name="Lucas S."/>
            <person name="Copeland A."/>
            <person name="Lapidus A."/>
            <person name="Glavina del Rio T."/>
            <person name="Dalin E."/>
            <person name="Tice H."/>
            <person name="Bruce D."/>
            <person name="Goodwin L."/>
            <person name="Pitluck S."/>
            <person name="Peters L."/>
            <person name="Ovchinnikova G."/>
            <person name="Teshima H."/>
            <person name="Kyrpides N."/>
            <person name="Mavromatis K."/>
            <person name="Ivanova N."/>
            <person name="Brettin T."/>
            <person name="Detter J.C."/>
            <person name="Han C."/>
            <person name="Larimer F."/>
            <person name="Land M."/>
            <person name="Hauser L."/>
            <person name="Markowitz V."/>
            <person name="Cheng J.-F."/>
            <person name="Hugenholtz P."/>
            <person name="Woyke T."/>
            <person name="Wu D."/>
            <person name="Brambilla E."/>
            <person name="Klenk H.-P."/>
            <person name="Eisen J.A."/>
        </authorList>
    </citation>
    <scope>NUCLEOTIDE SEQUENCE [LARGE SCALE GENOMIC DNA]</scope>
    <source>
        <strain evidence="8">DSM 17526 / LMG 23754 / KMM 6221</strain>
    </source>
</reference>
<evidence type="ECO:0000256" key="3">
    <source>
        <dbReference type="ARBA" id="ARBA00023004"/>
    </source>
</evidence>
<name>L0G009_ECHVK</name>
<dbReference type="PATRIC" id="fig|926556.3.peg.2222"/>
<evidence type="ECO:0000256" key="5">
    <source>
        <dbReference type="SAM" id="SignalP"/>
    </source>
</evidence>
<dbReference type="RefSeq" id="WP_015265911.1">
    <property type="nucleotide sequence ID" value="NC_019904.1"/>
</dbReference>
<evidence type="ECO:0000256" key="4">
    <source>
        <dbReference type="PROSITE-ProRule" id="PRU00433"/>
    </source>
</evidence>
<feature type="chain" id="PRO_5003942850" evidence="5">
    <location>
        <begin position="27"/>
        <end position="209"/>
    </location>
</feature>
<dbReference type="InterPro" id="IPR009056">
    <property type="entry name" value="Cyt_c-like_dom"/>
</dbReference>
<keyword evidence="8" id="KW-1185">Reference proteome</keyword>
<keyword evidence="2 4" id="KW-0479">Metal-binding</keyword>
<gene>
    <name evidence="7" type="ordered locus">Echvi_2100</name>
</gene>
<dbReference type="PROSITE" id="PS51257">
    <property type="entry name" value="PROKAR_LIPOPROTEIN"/>
    <property type="match status" value="1"/>
</dbReference>
<organism evidence="7 8">
    <name type="scientific">Echinicola vietnamensis (strain DSM 17526 / LMG 23754 / KMM 6221)</name>
    <dbReference type="NCBI Taxonomy" id="926556"/>
    <lineage>
        <taxon>Bacteria</taxon>
        <taxon>Pseudomonadati</taxon>
        <taxon>Bacteroidota</taxon>
        <taxon>Cytophagia</taxon>
        <taxon>Cytophagales</taxon>
        <taxon>Cyclobacteriaceae</taxon>
        <taxon>Echinicola</taxon>
    </lineage>
</organism>
<dbReference type="eggNOG" id="COG2010">
    <property type="taxonomic scope" value="Bacteria"/>
</dbReference>
<dbReference type="EMBL" id="CP003346">
    <property type="protein sequence ID" value="AGA78351.1"/>
    <property type="molecule type" value="Genomic_DNA"/>
</dbReference>
<dbReference type="HOGENOM" id="CLU_088548_0_0_10"/>
<dbReference type="Gene3D" id="1.10.760.10">
    <property type="entry name" value="Cytochrome c-like domain"/>
    <property type="match status" value="1"/>
</dbReference>
<dbReference type="STRING" id="926556.Echvi_2100"/>
<proteinExistence type="predicted"/>
<dbReference type="GO" id="GO:0020037">
    <property type="term" value="F:heme binding"/>
    <property type="evidence" value="ECO:0007669"/>
    <property type="project" value="InterPro"/>
</dbReference>
<evidence type="ECO:0000313" key="8">
    <source>
        <dbReference type="Proteomes" id="UP000010796"/>
    </source>
</evidence>
<dbReference type="PANTHER" id="PTHR40394:SF2">
    <property type="entry name" value="QUINOL:CYTOCHROME C OXIDOREDUCTASE MEMBRANE PROTEIN"/>
    <property type="match status" value="1"/>
</dbReference>
<evidence type="ECO:0000256" key="2">
    <source>
        <dbReference type="ARBA" id="ARBA00022723"/>
    </source>
</evidence>
<dbReference type="PANTHER" id="PTHR40394">
    <property type="entry name" value="LIPOPROTEIN-RELATED"/>
    <property type="match status" value="1"/>
</dbReference>
<protein>
    <submittedName>
        <fullName evidence="7">Cytochrome c, mono-and diheme variants family</fullName>
    </submittedName>
</protein>
<dbReference type="Proteomes" id="UP000010796">
    <property type="component" value="Chromosome"/>
</dbReference>
<keyword evidence="5" id="KW-0732">Signal</keyword>
<dbReference type="GO" id="GO:0009055">
    <property type="term" value="F:electron transfer activity"/>
    <property type="evidence" value="ECO:0007669"/>
    <property type="project" value="InterPro"/>
</dbReference>
<dbReference type="KEGG" id="evi:Echvi_2100"/>
<evidence type="ECO:0000259" key="6">
    <source>
        <dbReference type="PROSITE" id="PS51007"/>
    </source>
</evidence>
<dbReference type="InterPro" id="IPR036909">
    <property type="entry name" value="Cyt_c-like_dom_sf"/>
</dbReference>
<sequence>MKILKSIYFVALSAASLGVVSCGASGDDQGLEYAPQMYHSVAYEPLTQIQNEESGSWLSNREDGKGEFYNSNIYNPHKMNMREPVPNTVPRNQYDMLPYRLDVADLTASDSVKNPVELNDQVLAAGEQLFMQYCLPCHGAGGEGDGKVGEVIGGVANLKGGAYINLTEGHIFHVITHGKGRMGAHGSQISPERRWKIVHYVKQEIQKQQ</sequence>
<dbReference type="SUPFAM" id="SSF46626">
    <property type="entry name" value="Cytochrome c"/>
    <property type="match status" value="1"/>
</dbReference>
<feature type="domain" description="Cytochrome c" evidence="6">
    <location>
        <begin position="121"/>
        <end position="205"/>
    </location>
</feature>
<dbReference type="AlphaFoldDB" id="L0G009"/>
<accession>L0G009</accession>